<dbReference type="SUPFAM" id="SSF50630">
    <property type="entry name" value="Acid proteases"/>
    <property type="match status" value="1"/>
</dbReference>
<dbReference type="PANTHER" id="PTHR37984">
    <property type="entry name" value="PROTEIN CBG26694"/>
    <property type="match status" value="1"/>
</dbReference>
<keyword evidence="1" id="KW-0808">Transferase</keyword>
<dbReference type="InterPro" id="IPR000477">
    <property type="entry name" value="RT_dom"/>
</dbReference>
<accession>A0ABQ9GQG9</accession>
<reference evidence="7 8" key="1">
    <citation type="submission" date="2023-02" db="EMBL/GenBank/DDBJ databases">
        <title>LHISI_Scaffold_Assembly.</title>
        <authorList>
            <person name="Stuart O.P."/>
            <person name="Cleave R."/>
            <person name="Magrath M.J.L."/>
            <person name="Mikheyev A.S."/>
        </authorList>
    </citation>
    <scope>NUCLEOTIDE SEQUENCE [LARGE SCALE GENOMIC DNA]</scope>
    <source>
        <strain evidence="7">Daus_M_001</strain>
        <tissue evidence="7">Leg muscle</tissue>
    </source>
</reference>
<keyword evidence="5" id="KW-0862">Zinc</keyword>
<dbReference type="InterPro" id="IPR050951">
    <property type="entry name" value="Retrovirus_Pol_polyprotein"/>
</dbReference>
<evidence type="ECO:0000313" key="8">
    <source>
        <dbReference type="Proteomes" id="UP001159363"/>
    </source>
</evidence>
<dbReference type="Pfam" id="PF00098">
    <property type="entry name" value="zf-CCHC"/>
    <property type="match status" value="1"/>
</dbReference>
<dbReference type="Pfam" id="PF00078">
    <property type="entry name" value="RVT_1"/>
    <property type="match status" value="1"/>
</dbReference>
<dbReference type="SUPFAM" id="SSF56672">
    <property type="entry name" value="DNA/RNA polymerases"/>
    <property type="match status" value="1"/>
</dbReference>
<protein>
    <recommendedName>
        <fullName evidence="6">CCHC-type domain-containing protein</fullName>
    </recommendedName>
</protein>
<dbReference type="Gene3D" id="3.30.70.270">
    <property type="match status" value="1"/>
</dbReference>
<keyword evidence="5" id="KW-0863">Zinc-finger</keyword>
<evidence type="ECO:0000256" key="3">
    <source>
        <dbReference type="ARBA" id="ARBA00022722"/>
    </source>
</evidence>
<evidence type="ECO:0000256" key="1">
    <source>
        <dbReference type="ARBA" id="ARBA00022679"/>
    </source>
</evidence>
<keyword evidence="4" id="KW-0255">Endonuclease</keyword>
<evidence type="ECO:0000313" key="7">
    <source>
        <dbReference type="EMBL" id="KAJ8874291.1"/>
    </source>
</evidence>
<dbReference type="PROSITE" id="PS50158">
    <property type="entry name" value="ZF_CCHC"/>
    <property type="match status" value="1"/>
</dbReference>
<keyword evidence="8" id="KW-1185">Reference proteome</keyword>
<dbReference type="SUPFAM" id="SSF57756">
    <property type="entry name" value="Retrovirus zinc finger-like domains"/>
    <property type="match status" value="1"/>
</dbReference>
<gene>
    <name evidence="7" type="ORF">PR048_025137</name>
</gene>
<comment type="caution">
    <text evidence="7">The sequence shown here is derived from an EMBL/GenBank/DDBJ whole genome shotgun (WGS) entry which is preliminary data.</text>
</comment>
<dbReference type="InterPro" id="IPR036875">
    <property type="entry name" value="Znf_CCHC_sf"/>
</dbReference>
<keyword evidence="5" id="KW-0479">Metal-binding</keyword>
<dbReference type="InterPro" id="IPR043502">
    <property type="entry name" value="DNA/RNA_pol_sf"/>
</dbReference>
<keyword evidence="3" id="KW-0540">Nuclease</keyword>
<keyword evidence="2" id="KW-0548">Nucleotidyltransferase</keyword>
<proteinExistence type="predicted"/>
<dbReference type="PANTHER" id="PTHR37984:SF5">
    <property type="entry name" value="PROTEIN NYNRIN-LIKE"/>
    <property type="match status" value="1"/>
</dbReference>
<organism evidence="7 8">
    <name type="scientific">Dryococelus australis</name>
    <dbReference type="NCBI Taxonomy" id="614101"/>
    <lineage>
        <taxon>Eukaryota</taxon>
        <taxon>Metazoa</taxon>
        <taxon>Ecdysozoa</taxon>
        <taxon>Arthropoda</taxon>
        <taxon>Hexapoda</taxon>
        <taxon>Insecta</taxon>
        <taxon>Pterygota</taxon>
        <taxon>Neoptera</taxon>
        <taxon>Polyneoptera</taxon>
        <taxon>Phasmatodea</taxon>
        <taxon>Verophasmatodea</taxon>
        <taxon>Anareolatae</taxon>
        <taxon>Phasmatidae</taxon>
        <taxon>Eurycanthinae</taxon>
        <taxon>Dryococelus</taxon>
    </lineage>
</organism>
<dbReference type="InterPro" id="IPR043128">
    <property type="entry name" value="Rev_trsase/Diguanyl_cyclase"/>
</dbReference>
<evidence type="ECO:0000259" key="6">
    <source>
        <dbReference type="PROSITE" id="PS50158"/>
    </source>
</evidence>
<name>A0ABQ9GQG9_9NEOP</name>
<dbReference type="Gene3D" id="3.10.10.10">
    <property type="entry name" value="HIV Type 1 Reverse Transcriptase, subunit A, domain 1"/>
    <property type="match status" value="1"/>
</dbReference>
<evidence type="ECO:0000256" key="5">
    <source>
        <dbReference type="PROSITE-ProRule" id="PRU00047"/>
    </source>
</evidence>
<dbReference type="Gene3D" id="4.10.60.10">
    <property type="entry name" value="Zinc finger, CCHC-type"/>
    <property type="match status" value="1"/>
</dbReference>
<dbReference type="InterPro" id="IPR001878">
    <property type="entry name" value="Znf_CCHC"/>
</dbReference>
<keyword evidence="4" id="KW-0378">Hydrolase</keyword>
<feature type="domain" description="CCHC-type" evidence="6">
    <location>
        <begin position="63"/>
        <end position="79"/>
    </location>
</feature>
<evidence type="ECO:0000256" key="2">
    <source>
        <dbReference type="ARBA" id="ARBA00022695"/>
    </source>
</evidence>
<evidence type="ECO:0000256" key="4">
    <source>
        <dbReference type="ARBA" id="ARBA00022759"/>
    </source>
</evidence>
<dbReference type="CDD" id="cd01647">
    <property type="entry name" value="RT_LTR"/>
    <property type="match status" value="1"/>
</dbReference>
<sequence length="515" mass="56323">MNALKRISLRLEINVWKLYTNFMLLHQAVWYFRLPVLVPHSTKKYIDVGHTAAKCPLPRNSLKCRKCGKVGHVTKACKQRDTSALQSAEANCANFVDNVTVAVASSEVHSPTVSPPNVDLSYLGAHASSLHDESLFLSSDRASSLHMKPYSLRVQVNIVLMQFEIDSGCSRTLINLDTYTANFANSDHGPVLHQSLTIIGEFQAVVKYKHFTCNLPVLIVNGIGSNLLGSNWFQGLDISIQSVYFLSPDTSYAGMSNEAFSHTIMNLPAVSGHGTGCYKGPPLHIDINPAIVCVYRRAQSVAFALTTKMEEAIAANLKRGVWIPVNHTGPWASAIVSVLKCIGTLRLCADYKGTVNCALSSDIYKSPTVDQSWQVVCIYGTIDFEEAYTQIPADGETSHMLKVNTVQGLHSVLQLPFGIKIASSAFQRIIDGLLGSVKGVIAYQDNIYVKSTTVAEYQARLLQVLHILGDAGFKVNSDKCVWKSAFIEVLGFRFDAEGIHPTTDKTAAITNVPSP</sequence>
<dbReference type="EMBL" id="JARBHB010000010">
    <property type="protein sequence ID" value="KAJ8874291.1"/>
    <property type="molecule type" value="Genomic_DNA"/>
</dbReference>
<dbReference type="Proteomes" id="UP001159363">
    <property type="component" value="Chromosome 9"/>
</dbReference>
<feature type="non-terminal residue" evidence="7">
    <location>
        <position position="515"/>
    </location>
</feature>
<dbReference type="InterPro" id="IPR021109">
    <property type="entry name" value="Peptidase_aspartic_dom_sf"/>
</dbReference>